<name>A0ABV4AGZ6_9GAMM</name>
<sequence>MGVLLILPRGLTVQLQRERFFPVPAATLRDVLTSREFYQARFASSRGEDAAQFEAFGDTPAGFRIAVSRALRIKTDRLPAVARKFIGSSATLLTDFLWLERAATPYRCRFSFTLAKVPVKVEGLMQIEECEGGCRQRLSADLSSSVPLIGNKLVALVSGQVDRALDADYEATLAYLNAPDVAGLA</sequence>
<evidence type="ECO:0000313" key="2">
    <source>
        <dbReference type="Proteomes" id="UP001562065"/>
    </source>
</evidence>
<dbReference type="InterPro" id="IPR019639">
    <property type="entry name" value="DUF2505"/>
</dbReference>
<comment type="caution">
    <text evidence="1">The sequence shown here is derived from an EMBL/GenBank/DDBJ whole genome shotgun (WGS) entry which is preliminary data.</text>
</comment>
<proteinExistence type="predicted"/>
<dbReference type="Proteomes" id="UP001562065">
    <property type="component" value="Unassembled WGS sequence"/>
</dbReference>
<evidence type="ECO:0000313" key="1">
    <source>
        <dbReference type="EMBL" id="MEY1662087.1"/>
    </source>
</evidence>
<reference evidence="1 2" key="1">
    <citation type="submission" date="2024-07" db="EMBL/GenBank/DDBJ databases">
        <authorList>
            <person name="Ren Q."/>
        </authorList>
    </citation>
    <scope>NUCLEOTIDE SEQUENCE [LARGE SCALE GENOMIC DNA]</scope>
    <source>
        <strain evidence="1 2">REN37</strain>
    </source>
</reference>
<keyword evidence="2" id="KW-1185">Reference proteome</keyword>
<accession>A0ABV4AGZ6</accession>
<protein>
    <submittedName>
        <fullName evidence="1">DUF2505 domain-containing protein</fullName>
    </submittedName>
</protein>
<dbReference type="RefSeq" id="WP_369455329.1">
    <property type="nucleotide sequence ID" value="NZ_JBGCUO010000001.1"/>
</dbReference>
<dbReference type="Pfam" id="PF10698">
    <property type="entry name" value="DUF2505"/>
    <property type="match status" value="1"/>
</dbReference>
<organism evidence="1 2">
    <name type="scientific">Isoalcanivorax beigongshangi</name>
    <dbReference type="NCBI Taxonomy" id="3238810"/>
    <lineage>
        <taxon>Bacteria</taxon>
        <taxon>Pseudomonadati</taxon>
        <taxon>Pseudomonadota</taxon>
        <taxon>Gammaproteobacteria</taxon>
        <taxon>Oceanospirillales</taxon>
        <taxon>Alcanivoracaceae</taxon>
        <taxon>Isoalcanivorax</taxon>
    </lineage>
</organism>
<gene>
    <name evidence="1" type="ORF">AB5I84_08000</name>
</gene>
<dbReference type="EMBL" id="JBGCUO010000001">
    <property type="protein sequence ID" value="MEY1662087.1"/>
    <property type="molecule type" value="Genomic_DNA"/>
</dbReference>